<protein>
    <recommendedName>
        <fullName evidence="3">Neutral/alkaline ceramidase-like enzyme</fullName>
    </recommendedName>
</protein>
<name>A0A7W7T9R5_9PSEU</name>
<reference evidence="1 2" key="1">
    <citation type="submission" date="2020-08" db="EMBL/GenBank/DDBJ databases">
        <title>Sequencing the genomes of 1000 actinobacteria strains.</title>
        <authorList>
            <person name="Klenk H.-P."/>
        </authorList>
    </citation>
    <scope>NUCLEOTIDE SEQUENCE [LARGE SCALE GENOMIC DNA]</scope>
    <source>
        <strain evidence="1 2">DSM 45084</strain>
    </source>
</reference>
<keyword evidence="2" id="KW-1185">Reference proteome</keyword>
<evidence type="ECO:0000313" key="1">
    <source>
        <dbReference type="EMBL" id="MBB4969149.1"/>
    </source>
</evidence>
<accession>A0A7W7T9R5</accession>
<proteinExistence type="predicted"/>
<dbReference type="AlphaFoldDB" id="A0A7W7T9R5"/>
<dbReference type="Proteomes" id="UP000542674">
    <property type="component" value="Unassembled WGS sequence"/>
</dbReference>
<dbReference type="EMBL" id="JACHJS010000001">
    <property type="protein sequence ID" value="MBB4969149.1"/>
    <property type="molecule type" value="Genomic_DNA"/>
</dbReference>
<organism evidence="1 2">
    <name type="scientific">Saccharothrix violaceirubra</name>
    <dbReference type="NCBI Taxonomy" id="413306"/>
    <lineage>
        <taxon>Bacteria</taxon>
        <taxon>Bacillati</taxon>
        <taxon>Actinomycetota</taxon>
        <taxon>Actinomycetes</taxon>
        <taxon>Pseudonocardiales</taxon>
        <taxon>Pseudonocardiaceae</taxon>
        <taxon>Saccharothrix</taxon>
    </lineage>
</organism>
<evidence type="ECO:0000313" key="2">
    <source>
        <dbReference type="Proteomes" id="UP000542674"/>
    </source>
</evidence>
<dbReference type="RefSeq" id="WP_184674850.1">
    <property type="nucleotide sequence ID" value="NZ_BAABAI010000021.1"/>
</dbReference>
<sequence length="420" mass="45131">MGGYGWSPRGNHGEVARRLRAHCLVLWDDDVPHVLLRADVISFPRDVHRAIWDAVVEEGLVESDRFLLAGSHTHSGACLGDTRPDPRILMGLNDADVDAVDGSTGIVVDRLVQLVRDTADQERTEVVLGFGVGSAEIGFNRVGLSTVLSDVPVLLVRDLDDDPFAVLFGAACHPVSRGNDSVFDSDYPGAAAEAIEDELGVPALFFLGAAGDQDPDGSLGPPLVEEIGDAVASAVLDVVGDSTSPVTGPIRVVSAEVRLPLSVDLSDPRVAARLRGRYEDRLADPAVEVRRHAEAIIGLADDDDLPTFAPMPIQVWRFDGLAIAALSHEVLSSYDVTLHERFPEPLWVLAYSGEVECYVPDEECLAQGGYEAGWTDDNTIAGEGSATMPYRWPVPFEEGIESTIVDTTLTLLDVLAARRP</sequence>
<gene>
    <name evidence="1" type="ORF">F4559_006508</name>
</gene>
<comment type="caution">
    <text evidence="1">The sequence shown here is derived from an EMBL/GenBank/DDBJ whole genome shotgun (WGS) entry which is preliminary data.</text>
</comment>
<evidence type="ECO:0008006" key="3">
    <source>
        <dbReference type="Google" id="ProtNLM"/>
    </source>
</evidence>